<organism evidence="1 2">
    <name type="scientific">Rugamonas apoptosis</name>
    <dbReference type="NCBI Taxonomy" id="2758570"/>
    <lineage>
        <taxon>Bacteria</taxon>
        <taxon>Pseudomonadati</taxon>
        <taxon>Pseudomonadota</taxon>
        <taxon>Betaproteobacteria</taxon>
        <taxon>Burkholderiales</taxon>
        <taxon>Oxalobacteraceae</taxon>
        <taxon>Telluria group</taxon>
        <taxon>Rugamonas</taxon>
    </lineage>
</organism>
<evidence type="ECO:0000313" key="1">
    <source>
        <dbReference type="EMBL" id="MBA5690643.1"/>
    </source>
</evidence>
<keyword evidence="2" id="KW-1185">Reference proteome</keyword>
<dbReference type="RefSeq" id="WP_182157557.1">
    <property type="nucleotide sequence ID" value="NZ_JACEZU010000021.1"/>
</dbReference>
<proteinExistence type="predicted"/>
<accession>A0A7W2FF87</accession>
<comment type="caution">
    <text evidence="1">The sequence shown here is derived from an EMBL/GenBank/DDBJ whole genome shotgun (WGS) entry which is preliminary data.</text>
</comment>
<name>A0A7W2FF87_9BURK</name>
<dbReference type="AlphaFoldDB" id="A0A7W2FF87"/>
<dbReference type="Proteomes" id="UP000573499">
    <property type="component" value="Unassembled WGS sequence"/>
</dbReference>
<sequence length="95" mass="10957">MKNIPIPEHLIEQAIESMSNEFDSHDVIKEFAQKNQRIYAEALVAVEGDRLFHKLHSDIGRQIAAICEHLGYTRIQSRSDDIFGQKSRCLGWFKS</sequence>
<dbReference type="EMBL" id="JACEZU010000021">
    <property type="protein sequence ID" value="MBA5690643.1"/>
    <property type="molecule type" value="Genomic_DNA"/>
</dbReference>
<protein>
    <submittedName>
        <fullName evidence="1">Uncharacterized protein</fullName>
    </submittedName>
</protein>
<reference evidence="1 2" key="1">
    <citation type="submission" date="2020-07" db="EMBL/GenBank/DDBJ databases">
        <title>Novel species isolated from subtropical streams in China.</title>
        <authorList>
            <person name="Lu H."/>
        </authorList>
    </citation>
    <scope>NUCLEOTIDE SEQUENCE [LARGE SCALE GENOMIC DNA]</scope>
    <source>
        <strain evidence="1 2">LX47W</strain>
    </source>
</reference>
<evidence type="ECO:0000313" key="2">
    <source>
        <dbReference type="Proteomes" id="UP000573499"/>
    </source>
</evidence>
<gene>
    <name evidence="1" type="ORF">H3H39_26760</name>
</gene>